<proteinExistence type="predicted"/>
<feature type="non-terminal residue" evidence="1">
    <location>
        <position position="122"/>
    </location>
</feature>
<dbReference type="AlphaFoldDB" id="A0A383BCZ4"/>
<evidence type="ECO:0000313" key="1">
    <source>
        <dbReference type="EMBL" id="SVE17693.1"/>
    </source>
</evidence>
<organism evidence="1">
    <name type="scientific">marine metagenome</name>
    <dbReference type="NCBI Taxonomy" id="408172"/>
    <lineage>
        <taxon>unclassified sequences</taxon>
        <taxon>metagenomes</taxon>
        <taxon>ecological metagenomes</taxon>
    </lineage>
</organism>
<reference evidence="1" key="1">
    <citation type="submission" date="2018-05" db="EMBL/GenBank/DDBJ databases">
        <authorList>
            <person name="Lanie J.A."/>
            <person name="Ng W.-L."/>
            <person name="Kazmierczak K.M."/>
            <person name="Andrzejewski T.M."/>
            <person name="Davidsen T.M."/>
            <person name="Wayne K.J."/>
            <person name="Tettelin H."/>
            <person name="Glass J.I."/>
            <person name="Rusch D."/>
            <person name="Podicherti R."/>
            <person name="Tsui H.-C.T."/>
            <person name="Winkler M.E."/>
        </authorList>
    </citation>
    <scope>NUCLEOTIDE SEQUENCE</scope>
</reference>
<name>A0A383BCZ4_9ZZZZ</name>
<sequence length="122" mass="13692">MNSIQSSPKRIEKVSSDNVVVGFDLLSNLTYMSVLSIGGLPRDRLLDNTGKQVLKTSIFFEYIHVLATRVGMEYSEAFRLVAERARATSVKSLLLRFAAALGSGESERDFIEQETRLEGQRY</sequence>
<accession>A0A383BCZ4</accession>
<protein>
    <submittedName>
        <fullName evidence="1">Uncharacterized protein</fullName>
    </submittedName>
</protein>
<gene>
    <name evidence="1" type="ORF">METZ01_LOCUS470547</name>
</gene>
<dbReference type="EMBL" id="UINC01199326">
    <property type="protein sequence ID" value="SVE17693.1"/>
    <property type="molecule type" value="Genomic_DNA"/>
</dbReference>